<dbReference type="Proteomes" id="UP000317982">
    <property type="component" value="Unassembled WGS sequence"/>
</dbReference>
<dbReference type="InParanoid" id="A0A545ARM0"/>
<dbReference type="RefSeq" id="WP_142705454.1">
    <property type="nucleotide sequence ID" value="NZ_VIRS01000010.1"/>
</dbReference>
<organism evidence="2 3">
    <name type="scientific">Cryptosporangium phraense</name>
    <dbReference type="NCBI Taxonomy" id="2593070"/>
    <lineage>
        <taxon>Bacteria</taxon>
        <taxon>Bacillati</taxon>
        <taxon>Actinomycetota</taxon>
        <taxon>Actinomycetes</taxon>
        <taxon>Cryptosporangiales</taxon>
        <taxon>Cryptosporangiaceae</taxon>
        <taxon>Cryptosporangium</taxon>
    </lineage>
</organism>
<dbReference type="OrthoDB" id="9887254at2"/>
<reference evidence="2 3" key="1">
    <citation type="submission" date="2019-07" db="EMBL/GenBank/DDBJ databases">
        <title>Cryptosporangium phraense sp. nov., isolated from plant litter.</title>
        <authorList>
            <person name="Suriyachadkun C."/>
        </authorList>
    </citation>
    <scope>NUCLEOTIDE SEQUENCE [LARGE SCALE GENOMIC DNA]</scope>
    <source>
        <strain evidence="2 3">A-T 5661</strain>
    </source>
</reference>
<accession>A0A545ARM0</accession>
<protein>
    <submittedName>
        <fullName evidence="2">Uncharacterized protein</fullName>
    </submittedName>
</protein>
<evidence type="ECO:0000256" key="1">
    <source>
        <dbReference type="SAM" id="Phobius"/>
    </source>
</evidence>
<name>A0A545ARM0_9ACTN</name>
<keyword evidence="1" id="KW-1133">Transmembrane helix</keyword>
<keyword evidence="1" id="KW-0472">Membrane</keyword>
<evidence type="ECO:0000313" key="3">
    <source>
        <dbReference type="Proteomes" id="UP000317982"/>
    </source>
</evidence>
<dbReference type="AlphaFoldDB" id="A0A545ARM0"/>
<gene>
    <name evidence="2" type="ORF">FL583_16040</name>
</gene>
<evidence type="ECO:0000313" key="2">
    <source>
        <dbReference type="EMBL" id="TQS43970.1"/>
    </source>
</evidence>
<sequence>MAPRSGRLTVAQFVREIFDQRTPLLYSVAIVLGGSKAADTYSATANVPEALLLGAVSGATTFVFMCTITWFVLRLRSL</sequence>
<comment type="caution">
    <text evidence="2">The sequence shown here is derived from an EMBL/GenBank/DDBJ whole genome shotgun (WGS) entry which is preliminary data.</text>
</comment>
<feature type="transmembrane region" description="Helical" evidence="1">
    <location>
        <begin position="50"/>
        <end position="73"/>
    </location>
</feature>
<dbReference type="EMBL" id="VIRS01000010">
    <property type="protein sequence ID" value="TQS43970.1"/>
    <property type="molecule type" value="Genomic_DNA"/>
</dbReference>
<keyword evidence="3" id="KW-1185">Reference proteome</keyword>
<keyword evidence="1" id="KW-0812">Transmembrane</keyword>
<proteinExistence type="predicted"/>